<comment type="caution">
    <text evidence="8">The sequence shown here is derived from an EMBL/GenBank/DDBJ whole genome shotgun (WGS) entry which is preliminary data.</text>
</comment>
<gene>
    <name evidence="8" type="ORF">ACH5RR_020514</name>
</gene>
<dbReference type="GO" id="GO:0016020">
    <property type="term" value="C:membrane"/>
    <property type="evidence" value="ECO:0007669"/>
    <property type="project" value="UniProtKB-SubCell"/>
</dbReference>
<evidence type="ECO:0000256" key="3">
    <source>
        <dbReference type="ARBA" id="ARBA00022989"/>
    </source>
</evidence>
<feature type="transmembrane region" description="Helical" evidence="6">
    <location>
        <begin position="26"/>
        <end position="52"/>
    </location>
</feature>
<evidence type="ECO:0000313" key="8">
    <source>
        <dbReference type="EMBL" id="KAL3517925.1"/>
    </source>
</evidence>
<keyword evidence="9" id="KW-1185">Reference proteome</keyword>
<feature type="transmembrane region" description="Helical" evidence="6">
    <location>
        <begin position="195"/>
        <end position="218"/>
    </location>
</feature>
<organism evidence="8 9">
    <name type="scientific">Cinchona calisaya</name>
    <dbReference type="NCBI Taxonomy" id="153742"/>
    <lineage>
        <taxon>Eukaryota</taxon>
        <taxon>Viridiplantae</taxon>
        <taxon>Streptophyta</taxon>
        <taxon>Embryophyta</taxon>
        <taxon>Tracheophyta</taxon>
        <taxon>Spermatophyta</taxon>
        <taxon>Magnoliopsida</taxon>
        <taxon>eudicotyledons</taxon>
        <taxon>Gunneridae</taxon>
        <taxon>Pentapetalae</taxon>
        <taxon>asterids</taxon>
        <taxon>lamiids</taxon>
        <taxon>Gentianales</taxon>
        <taxon>Rubiaceae</taxon>
        <taxon>Cinchonoideae</taxon>
        <taxon>Cinchoneae</taxon>
        <taxon>Cinchona</taxon>
    </lineage>
</organism>
<feature type="transmembrane region" description="Helical" evidence="6">
    <location>
        <begin position="230"/>
        <end position="254"/>
    </location>
</feature>
<feature type="transmembrane region" description="Helical" evidence="6">
    <location>
        <begin position="113"/>
        <end position="133"/>
    </location>
</feature>
<dbReference type="AlphaFoldDB" id="A0ABD2ZEN4"/>
<evidence type="ECO:0000256" key="2">
    <source>
        <dbReference type="ARBA" id="ARBA00022692"/>
    </source>
</evidence>
<feature type="domain" description="TLC" evidence="7">
    <location>
        <begin position="61"/>
        <end position="265"/>
    </location>
</feature>
<sequence>MAGFQFLKVGLIDIAGHATPTKELHWLLSVFVGIIMCKIVYDLTGVVSSMFFSGYAKLNKKEKLEWNNRGFSTFHAIVVAVASLYLLIASDLFDGGSKDELIINRTSTLSDTILGISIGYFLSDLAMIIYHFPVLGGMEYVLHHGLSMFSIIQSLLSGQSQIYILMVLFSESTTPFVNLRWYLDTAGQKKSKLYVWNGLALFLGWLVARILLFIYFFYHMFTHFDQVKKVYPLGFYSLLTVPPVLALMNIFWFWKIARGFVKTLTKARHSK</sequence>
<dbReference type="PROSITE" id="PS50922">
    <property type="entry name" value="TLC"/>
    <property type="match status" value="1"/>
</dbReference>
<name>A0ABD2ZEN4_9GENT</name>
<evidence type="ECO:0000256" key="6">
    <source>
        <dbReference type="SAM" id="Phobius"/>
    </source>
</evidence>
<dbReference type="EMBL" id="JBJUIK010000009">
    <property type="protein sequence ID" value="KAL3517925.1"/>
    <property type="molecule type" value="Genomic_DNA"/>
</dbReference>
<dbReference type="PANTHER" id="PTHR13439">
    <property type="entry name" value="CT120 PROTEIN"/>
    <property type="match status" value="1"/>
</dbReference>
<evidence type="ECO:0000259" key="7">
    <source>
        <dbReference type="PROSITE" id="PS50922"/>
    </source>
</evidence>
<accession>A0ABD2ZEN4</accession>
<evidence type="ECO:0000313" key="9">
    <source>
        <dbReference type="Proteomes" id="UP001630127"/>
    </source>
</evidence>
<protein>
    <recommendedName>
        <fullName evidence="7">TLC domain-containing protein</fullName>
    </recommendedName>
</protein>
<evidence type="ECO:0000256" key="5">
    <source>
        <dbReference type="PROSITE-ProRule" id="PRU00205"/>
    </source>
</evidence>
<dbReference type="SMART" id="SM00724">
    <property type="entry name" value="TLC"/>
    <property type="match status" value="1"/>
</dbReference>
<keyword evidence="3 6" id="KW-1133">Transmembrane helix</keyword>
<keyword evidence="2 5" id="KW-0812">Transmembrane</keyword>
<feature type="transmembrane region" description="Helical" evidence="6">
    <location>
        <begin position="162"/>
        <end position="183"/>
    </location>
</feature>
<comment type="subcellular location">
    <subcellularLocation>
        <location evidence="1">Membrane</location>
        <topology evidence="1">Multi-pass membrane protein</topology>
    </subcellularLocation>
</comment>
<dbReference type="PANTHER" id="PTHR13439:SF0">
    <property type="entry name" value="TOPOISOMERASE I DAMAGE AFFECTED PROTEIN 4"/>
    <property type="match status" value="1"/>
</dbReference>
<keyword evidence="4 5" id="KW-0472">Membrane</keyword>
<evidence type="ECO:0000256" key="4">
    <source>
        <dbReference type="ARBA" id="ARBA00023136"/>
    </source>
</evidence>
<evidence type="ECO:0000256" key="1">
    <source>
        <dbReference type="ARBA" id="ARBA00004141"/>
    </source>
</evidence>
<reference evidence="8 9" key="1">
    <citation type="submission" date="2024-11" db="EMBL/GenBank/DDBJ databases">
        <title>A near-complete genome assembly of Cinchona calisaya.</title>
        <authorList>
            <person name="Lian D.C."/>
            <person name="Zhao X.W."/>
            <person name="Wei L."/>
        </authorList>
    </citation>
    <scope>NUCLEOTIDE SEQUENCE [LARGE SCALE GENOMIC DNA]</scope>
    <source>
        <tissue evidence="8">Nenye</tissue>
    </source>
</reference>
<dbReference type="InterPro" id="IPR006634">
    <property type="entry name" value="TLC-dom"/>
</dbReference>
<dbReference type="InterPro" id="IPR050846">
    <property type="entry name" value="TLCD"/>
</dbReference>
<dbReference type="Pfam" id="PF03798">
    <property type="entry name" value="TRAM_LAG1_CLN8"/>
    <property type="match status" value="1"/>
</dbReference>
<feature type="transmembrane region" description="Helical" evidence="6">
    <location>
        <begin position="73"/>
        <end position="93"/>
    </location>
</feature>
<dbReference type="Proteomes" id="UP001630127">
    <property type="component" value="Unassembled WGS sequence"/>
</dbReference>
<feature type="transmembrane region" description="Helical" evidence="6">
    <location>
        <begin position="140"/>
        <end position="156"/>
    </location>
</feature>
<proteinExistence type="predicted"/>